<reference evidence="1 2" key="2">
    <citation type="submission" date="2020-07" db="EMBL/GenBank/DDBJ databases">
        <title>Genome assembly of wild tea tree DASZ reveals pedigree and selection history of tea varieties.</title>
        <authorList>
            <person name="Zhang W."/>
        </authorList>
    </citation>
    <scope>NUCLEOTIDE SEQUENCE [LARGE SCALE GENOMIC DNA]</scope>
    <source>
        <strain evidence="2">cv. G240</strain>
        <tissue evidence="1">Leaf</tissue>
    </source>
</reference>
<evidence type="ECO:0000313" key="2">
    <source>
        <dbReference type="Proteomes" id="UP000593564"/>
    </source>
</evidence>
<proteinExistence type="predicted"/>
<name>A0A7J7G1Q0_CAMSI</name>
<comment type="caution">
    <text evidence="1">The sequence shown here is derived from an EMBL/GenBank/DDBJ whole genome shotgun (WGS) entry which is preliminary data.</text>
</comment>
<reference evidence="2" key="1">
    <citation type="journal article" date="2020" name="Nat. Commun.">
        <title>Genome assembly of wild tea tree DASZ reveals pedigree and selection history of tea varieties.</title>
        <authorList>
            <person name="Zhang W."/>
            <person name="Zhang Y."/>
            <person name="Qiu H."/>
            <person name="Guo Y."/>
            <person name="Wan H."/>
            <person name="Zhang X."/>
            <person name="Scossa F."/>
            <person name="Alseekh S."/>
            <person name="Zhang Q."/>
            <person name="Wang P."/>
            <person name="Xu L."/>
            <person name="Schmidt M.H."/>
            <person name="Jia X."/>
            <person name="Li D."/>
            <person name="Zhu A."/>
            <person name="Guo F."/>
            <person name="Chen W."/>
            <person name="Ni D."/>
            <person name="Usadel B."/>
            <person name="Fernie A.R."/>
            <person name="Wen W."/>
        </authorList>
    </citation>
    <scope>NUCLEOTIDE SEQUENCE [LARGE SCALE GENOMIC DNA]</scope>
    <source>
        <strain evidence="2">cv. G240</strain>
    </source>
</reference>
<dbReference type="Proteomes" id="UP000593564">
    <property type="component" value="Unassembled WGS sequence"/>
</dbReference>
<organism evidence="1 2">
    <name type="scientific">Camellia sinensis</name>
    <name type="common">Tea plant</name>
    <name type="synonym">Thea sinensis</name>
    <dbReference type="NCBI Taxonomy" id="4442"/>
    <lineage>
        <taxon>Eukaryota</taxon>
        <taxon>Viridiplantae</taxon>
        <taxon>Streptophyta</taxon>
        <taxon>Embryophyta</taxon>
        <taxon>Tracheophyta</taxon>
        <taxon>Spermatophyta</taxon>
        <taxon>Magnoliopsida</taxon>
        <taxon>eudicotyledons</taxon>
        <taxon>Gunneridae</taxon>
        <taxon>Pentapetalae</taxon>
        <taxon>asterids</taxon>
        <taxon>Ericales</taxon>
        <taxon>Theaceae</taxon>
        <taxon>Camellia</taxon>
    </lineage>
</organism>
<gene>
    <name evidence="1" type="ORF">HYC85_030760</name>
</gene>
<accession>A0A7J7G1Q0</accession>
<protein>
    <submittedName>
        <fullName evidence="1">Uncharacterized protein</fullName>
    </submittedName>
</protein>
<sequence>MYLLGTTLFVNRENTVGLYLPRELIRLPRVVEYDRGVASLATLYCYISPVSRRKADSLGDYWRV</sequence>
<evidence type="ECO:0000313" key="1">
    <source>
        <dbReference type="EMBL" id="KAF5934589.1"/>
    </source>
</evidence>
<keyword evidence="2" id="KW-1185">Reference proteome</keyword>
<dbReference type="EMBL" id="JACBKZ010000014">
    <property type="protein sequence ID" value="KAF5934589.1"/>
    <property type="molecule type" value="Genomic_DNA"/>
</dbReference>
<dbReference type="AlphaFoldDB" id="A0A7J7G1Q0"/>